<protein>
    <submittedName>
        <fullName evidence="1">Uncharacterized protein</fullName>
    </submittedName>
</protein>
<evidence type="ECO:0000313" key="2">
    <source>
        <dbReference type="Proteomes" id="UP001519460"/>
    </source>
</evidence>
<dbReference type="Proteomes" id="UP001519460">
    <property type="component" value="Unassembled WGS sequence"/>
</dbReference>
<evidence type="ECO:0000313" key="1">
    <source>
        <dbReference type="EMBL" id="KAK7494344.1"/>
    </source>
</evidence>
<gene>
    <name evidence="1" type="ORF">BaRGS_00014447</name>
</gene>
<reference evidence="1 2" key="1">
    <citation type="journal article" date="2023" name="Sci. Data">
        <title>Genome assembly of the Korean intertidal mud-creeper Batillaria attramentaria.</title>
        <authorList>
            <person name="Patra A.K."/>
            <person name="Ho P.T."/>
            <person name="Jun S."/>
            <person name="Lee S.J."/>
            <person name="Kim Y."/>
            <person name="Won Y.J."/>
        </authorList>
    </citation>
    <scope>NUCLEOTIDE SEQUENCE [LARGE SCALE GENOMIC DNA]</scope>
    <source>
        <strain evidence="1">Wonlab-2016</strain>
    </source>
</reference>
<accession>A0ABD0L4K0</accession>
<dbReference type="AlphaFoldDB" id="A0ABD0L4K0"/>
<name>A0ABD0L4K0_9CAEN</name>
<comment type="caution">
    <text evidence="1">The sequence shown here is derived from an EMBL/GenBank/DDBJ whole genome shotgun (WGS) entry which is preliminary data.</text>
</comment>
<sequence length="82" mass="9204">RQPSLCLSSRGPLRHVREQKEGRQFLEQSPLIKGSVGGCVAVWSVRVGRWSLNQTRLRRESEFVNYPRNGVQPGTGTRSKAA</sequence>
<keyword evidence="2" id="KW-1185">Reference proteome</keyword>
<dbReference type="EMBL" id="JACVVK020000084">
    <property type="protein sequence ID" value="KAK7494344.1"/>
    <property type="molecule type" value="Genomic_DNA"/>
</dbReference>
<proteinExistence type="predicted"/>
<feature type="non-terminal residue" evidence="1">
    <location>
        <position position="1"/>
    </location>
</feature>
<organism evidence="1 2">
    <name type="scientific">Batillaria attramentaria</name>
    <dbReference type="NCBI Taxonomy" id="370345"/>
    <lineage>
        <taxon>Eukaryota</taxon>
        <taxon>Metazoa</taxon>
        <taxon>Spiralia</taxon>
        <taxon>Lophotrochozoa</taxon>
        <taxon>Mollusca</taxon>
        <taxon>Gastropoda</taxon>
        <taxon>Caenogastropoda</taxon>
        <taxon>Sorbeoconcha</taxon>
        <taxon>Cerithioidea</taxon>
        <taxon>Batillariidae</taxon>
        <taxon>Batillaria</taxon>
    </lineage>
</organism>